<dbReference type="GO" id="GO:0006412">
    <property type="term" value="P:translation"/>
    <property type="evidence" value="ECO:0007669"/>
    <property type="project" value="UniProtKB-UniRule"/>
</dbReference>
<dbReference type="Pfam" id="PF01632">
    <property type="entry name" value="Ribosomal_L35p"/>
    <property type="match status" value="1"/>
</dbReference>
<comment type="caution">
    <text evidence="7">The sequence shown here is derived from an EMBL/GenBank/DDBJ whole genome shotgun (WGS) entry which is preliminary data.</text>
</comment>
<dbReference type="EMBL" id="PFEA01000013">
    <property type="protein sequence ID" value="PJE60008.1"/>
    <property type="molecule type" value="Genomic_DNA"/>
</dbReference>
<gene>
    <name evidence="4" type="primary">rpmI</name>
    <name evidence="7" type="ORF">COU85_00600</name>
</gene>
<dbReference type="SUPFAM" id="SSF143034">
    <property type="entry name" value="L35p-like"/>
    <property type="match status" value="1"/>
</dbReference>
<accession>A0A2M8KJC4</accession>
<dbReference type="PROSITE" id="PS00936">
    <property type="entry name" value="RIBOSOMAL_L35"/>
    <property type="match status" value="1"/>
</dbReference>
<feature type="compositionally biased region" description="Basic and acidic residues" evidence="6">
    <location>
        <begin position="33"/>
        <end position="58"/>
    </location>
</feature>
<keyword evidence="2 4" id="KW-0689">Ribosomal protein</keyword>
<sequence>MSKAKTRKSILKRFKITGRKKLLHRTPGQNHFNAKESGKITRRKKEESELQNRDEKTLKKQLPNL</sequence>
<name>A0A2M8KJC4_9BACT</name>
<evidence type="ECO:0000256" key="1">
    <source>
        <dbReference type="ARBA" id="ARBA00006598"/>
    </source>
</evidence>
<evidence type="ECO:0000256" key="3">
    <source>
        <dbReference type="ARBA" id="ARBA00023274"/>
    </source>
</evidence>
<dbReference type="GO" id="GO:0003735">
    <property type="term" value="F:structural constituent of ribosome"/>
    <property type="evidence" value="ECO:0007669"/>
    <property type="project" value="InterPro"/>
</dbReference>
<reference evidence="8" key="1">
    <citation type="submission" date="2017-09" db="EMBL/GenBank/DDBJ databases">
        <title>Depth-based differentiation of microbial function through sediment-hosted aquifers and enrichment of novel symbionts in the deep terrestrial subsurface.</title>
        <authorList>
            <person name="Probst A.J."/>
            <person name="Ladd B."/>
            <person name="Jarett J.K."/>
            <person name="Geller-Mcgrath D.E."/>
            <person name="Sieber C.M.K."/>
            <person name="Emerson J.B."/>
            <person name="Anantharaman K."/>
            <person name="Thomas B.C."/>
            <person name="Malmstrom R."/>
            <person name="Stieglmeier M."/>
            <person name="Klingl A."/>
            <person name="Woyke T."/>
            <person name="Ryan C.M."/>
            <person name="Banfield J.F."/>
        </authorList>
    </citation>
    <scope>NUCLEOTIDE SEQUENCE [LARGE SCALE GENOMIC DNA]</scope>
</reference>
<evidence type="ECO:0000313" key="8">
    <source>
        <dbReference type="Proteomes" id="UP000231086"/>
    </source>
</evidence>
<feature type="region of interest" description="Disordered" evidence="6">
    <location>
        <begin position="25"/>
        <end position="65"/>
    </location>
</feature>
<evidence type="ECO:0000256" key="4">
    <source>
        <dbReference type="HAMAP-Rule" id="MF_00514"/>
    </source>
</evidence>
<dbReference type="Gene3D" id="4.10.410.60">
    <property type="match status" value="1"/>
</dbReference>
<keyword evidence="3 4" id="KW-0687">Ribonucleoprotein</keyword>
<dbReference type="HAMAP" id="MF_00514">
    <property type="entry name" value="Ribosomal_bL35"/>
    <property type="match status" value="1"/>
</dbReference>
<proteinExistence type="inferred from homology"/>
<dbReference type="InterPro" id="IPR037229">
    <property type="entry name" value="Ribosomal_bL35_sf"/>
</dbReference>
<protein>
    <recommendedName>
        <fullName evidence="4">Large ribosomal subunit protein bL35</fullName>
    </recommendedName>
</protein>
<dbReference type="GO" id="GO:1990904">
    <property type="term" value="C:ribonucleoprotein complex"/>
    <property type="evidence" value="ECO:0007669"/>
    <property type="project" value="UniProtKB-KW"/>
</dbReference>
<comment type="similarity">
    <text evidence="1 4 5">Belongs to the bacterial ribosomal protein bL35 family.</text>
</comment>
<organism evidence="7 8">
    <name type="scientific">Candidatus Portnoybacteria bacterium CG10_big_fil_rev_8_21_14_0_10_44_7</name>
    <dbReference type="NCBI Taxonomy" id="1974816"/>
    <lineage>
        <taxon>Bacteria</taxon>
        <taxon>Candidatus Portnoyibacteriota</taxon>
    </lineage>
</organism>
<dbReference type="InterPro" id="IPR018265">
    <property type="entry name" value="Ribosomal_bL35_CS"/>
</dbReference>
<evidence type="ECO:0000256" key="2">
    <source>
        <dbReference type="ARBA" id="ARBA00022980"/>
    </source>
</evidence>
<dbReference type="GO" id="GO:0005840">
    <property type="term" value="C:ribosome"/>
    <property type="evidence" value="ECO:0007669"/>
    <property type="project" value="UniProtKB-KW"/>
</dbReference>
<evidence type="ECO:0000256" key="5">
    <source>
        <dbReference type="RuleBase" id="RU000568"/>
    </source>
</evidence>
<dbReference type="AlphaFoldDB" id="A0A2M8KJC4"/>
<dbReference type="InterPro" id="IPR021137">
    <property type="entry name" value="Ribosomal_bL35-like"/>
</dbReference>
<evidence type="ECO:0000313" key="7">
    <source>
        <dbReference type="EMBL" id="PJE60008.1"/>
    </source>
</evidence>
<dbReference type="Proteomes" id="UP000231086">
    <property type="component" value="Unassembled WGS sequence"/>
</dbReference>
<dbReference type="PRINTS" id="PR00064">
    <property type="entry name" value="RIBOSOMALL35"/>
</dbReference>
<evidence type="ECO:0000256" key="6">
    <source>
        <dbReference type="SAM" id="MobiDB-lite"/>
    </source>
</evidence>
<dbReference type="InterPro" id="IPR001706">
    <property type="entry name" value="Ribosomal_bL35"/>
</dbReference>